<dbReference type="AlphaFoldDB" id="A0A8H6L2H0"/>
<name>A0A8H6L2H0_9LECA</name>
<feature type="region of interest" description="Disordered" evidence="9">
    <location>
        <begin position="77"/>
        <end position="99"/>
    </location>
</feature>
<dbReference type="RefSeq" id="XP_037162503.1">
    <property type="nucleotide sequence ID" value="XM_037310521.1"/>
</dbReference>
<feature type="region of interest" description="Disordered" evidence="9">
    <location>
        <begin position="283"/>
        <end position="341"/>
    </location>
</feature>
<dbReference type="SUPFAM" id="SSF111278">
    <property type="entry name" value="SSo0622-like"/>
    <property type="match status" value="1"/>
</dbReference>
<evidence type="ECO:0000256" key="1">
    <source>
        <dbReference type="ARBA" id="ARBA00008569"/>
    </source>
</evidence>
<feature type="compositionally biased region" description="Basic and acidic residues" evidence="9">
    <location>
        <begin position="290"/>
        <end position="301"/>
    </location>
</feature>
<reference evidence="11 12" key="1">
    <citation type="journal article" date="2020" name="Genomics">
        <title>Complete, high-quality genomes from long-read metagenomic sequencing of two wolf lichen thalli reveals enigmatic genome architecture.</title>
        <authorList>
            <person name="McKenzie S.K."/>
            <person name="Walston R.F."/>
            <person name="Allen J.L."/>
        </authorList>
    </citation>
    <scope>NUCLEOTIDE SEQUENCE [LARGE SCALE GENOMIC DNA]</scope>
    <source>
        <strain evidence="11">WasteWater2</strain>
    </source>
</reference>
<dbReference type="InterPro" id="IPR003827">
    <property type="entry name" value="tRNA_yW-synthesising"/>
</dbReference>
<dbReference type="InterPro" id="IPR036602">
    <property type="entry name" value="tRNA_yW-synthesising-like_sf"/>
</dbReference>
<evidence type="ECO:0000256" key="3">
    <source>
        <dbReference type="ARBA" id="ARBA00022603"/>
    </source>
</evidence>
<keyword evidence="4" id="KW-0808">Transferase</keyword>
<evidence type="ECO:0000256" key="2">
    <source>
        <dbReference type="ARBA" id="ARBA00012750"/>
    </source>
</evidence>
<proteinExistence type="inferred from homology"/>
<keyword evidence="3" id="KW-0489">Methyltransferase</keyword>
<sequence>MMRQKAQVSSSFVAKKNAILASLSTPESTYTDLSPKGSVDAAIKPLIDRINALDGVVTTSSCAGRVTVFLEGRKQGKGYEESGPARNDGRFGKESEQAAVPGGKGMGGKWLFVSHEPLGTFKKDEGKGNFTELLGLGSFGAQSEALALSGEANEMRLARFQFEPMILHIMTASLHRAQPILAAAINAGFRESGIQSLKNLDDRTAFPMVAIRTAGLAFESLVGLIPNRPQDREDGAEIEEHVTCIVSEEYLELLVNIANERFKTNAERIQRFEQDLFKREEGLGQAWEDSTSRQERKRAEGLEQQQTLRKAQVTQERGGPSASDIDEGIDNAGLFSSSLRP</sequence>
<evidence type="ECO:0000256" key="8">
    <source>
        <dbReference type="ARBA" id="ARBA00049202"/>
    </source>
</evidence>
<dbReference type="Pfam" id="PF02676">
    <property type="entry name" value="TYW3"/>
    <property type="match status" value="1"/>
</dbReference>
<feature type="domain" description="tRNA wybutosine-synthesizing protein" evidence="10">
    <location>
        <begin position="15"/>
        <end position="276"/>
    </location>
</feature>
<gene>
    <name evidence="11" type="ORF">HO173_008625</name>
</gene>
<evidence type="ECO:0000256" key="5">
    <source>
        <dbReference type="ARBA" id="ARBA00022691"/>
    </source>
</evidence>
<keyword evidence="6" id="KW-0819">tRNA processing</keyword>
<protein>
    <recommendedName>
        <fullName evidence="2">tRNA(Phe) 7-[(3-amino-3-carboxypropyl)-4-demethylwyosine(37)-N(4)]-methyltransferase</fullName>
        <ecNumber evidence="2">2.1.1.282</ecNumber>
    </recommendedName>
    <alternativeName>
        <fullName evidence="7">tRNA(Phe) 7-((3-amino-3-carboxypropyl)-4-demethylwyosine(37)-N(4))-methyltransferase</fullName>
    </alternativeName>
</protein>
<evidence type="ECO:0000259" key="10">
    <source>
        <dbReference type="Pfam" id="PF02676"/>
    </source>
</evidence>
<dbReference type="OrthoDB" id="263283at2759"/>
<keyword evidence="5" id="KW-0949">S-adenosyl-L-methionine</keyword>
<dbReference type="PANTHER" id="PTHR48418">
    <property type="entry name" value="TRNA WYBUTOSINE-SYNTHESIZING PROTEIN 3"/>
    <property type="match status" value="1"/>
</dbReference>
<dbReference type="GO" id="GO:0008168">
    <property type="term" value="F:methyltransferase activity"/>
    <property type="evidence" value="ECO:0007669"/>
    <property type="project" value="UniProtKB-KW"/>
</dbReference>
<dbReference type="GO" id="GO:0008033">
    <property type="term" value="P:tRNA processing"/>
    <property type="evidence" value="ECO:0007669"/>
    <property type="project" value="UniProtKB-KW"/>
</dbReference>
<organism evidence="11 12">
    <name type="scientific">Letharia columbiana</name>
    <dbReference type="NCBI Taxonomy" id="112416"/>
    <lineage>
        <taxon>Eukaryota</taxon>
        <taxon>Fungi</taxon>
        <taxon>Dikarya</taxon>
        <taxon>Ascomycota</taxon>
        <taxon>Pezizomycotina</taxon>
        <taxon>Lecanoromycetes</taxon>
        <taxon>OSLEUM clade</taxon>
        <taxon>Lecanoromycetidae</taxon>
        <taxon>Lecanorales</taxon>
        <taxon>Lecanorineae</taxon>
        <taxon>Parmeliaceae</taxon>
        <taxon>Letharia</taxon>
    </lineage>
</organism>
<evidence type="ECO:0000256" key="7">
    <source>
        <dbReference type="ARBA" id="ARBA00030554"/>
    </source>
</evidence>
<dbReference type="PANTHER" id="PTHR48418:SF1">
    <property type="entry name" value="TRNA WYBUTOSINE-SYNTHESIZING PROTEIN 3"/>
    <property type="match status" value="1"/>
</dbReference>
<feature type="compositionally biased region" description="Basic and acidic residues" evidence="9">
    <location>
        <begin position="87"/>
        <end position="96"/>
    </location>
</feature>
<keyword evidence="12" id="KW-1185">Reference proteome</keyword>
<dbReference type="EC" id="2.1.1.282" evidence="2"/>
<comment type="caution">
    <text evidence="11">The sequence shown here is derived from an EMBL/GenBank/DDBJ whole genome shotgun (WGS) entry which is preliminary data.</text>
</comment>
<dbReference type="GO" id="GO:0032259">
    <property type="term" value="P:methylation"/>
    <property type="evidence" value="ECO:0007669"/>
    <property type="project" value="UniProtKB-KW"/>
</dbReference>
<evidence type="ECO:0000313" key="11">
    <source>
        <dbReference type="EMBL" id="KAF6233081.1"/>
    </source>
</evidence>
<evidence type="ECO:0000256" key="9">
    <source>
        <dbReference type="SAM" id="MobiDB-lite"/>
    </source>
</evidence>
<accession>A0A8H6L2H0</accession>
<dbReference type="Gene3D" id="3.30.1960.10">
    <property type="entry name" value="tRNA wybutosine-synthesizing-like"/>
    <property type="match status" value="1"/>
</dbReference>
<dbReference type="EMBL" id="JACCJC010000041">
    <property type="protein sequence ID" value="KAF6233081.1"/>
    <property type="molecule type" value="Genomic_DNA"/>
</dbReference>
<evidence type="ECO:0000256" key="6">
    <source>
        <dbReference type="ARBA" id="ARBA00022694"/>
    </source>
</evidence>
<comment type="catalytic activity">
    <reaction evidence="8">
        <text>4-demethyl-7-[(3S)-3-amino-3-carboxypropyl]wyosine(37) in tRNA(Phe) + S-adenosyl-L-methionine = 7-[(3S)-3-amino-3-carboxypropyl]wyosine(37) in tRNA(Phe) + S-adenosyl-L-homocysteine + H(+)</text>
        <dbReference type="Rhea" id="RHEA:36635"/>
        <dbReference type="Rhea" id="RHEA-COMP:10378"/>
        <dbReference type="Rhea" id="RHEA-COMP:10379"/>
        <dbReference type="ChEBI" id="CHEBI:15378"/>
        <dbReference type="ChEBI" id="CHEBI:57856"/>
        <dbReference type="ChEBI" id="CHEBI:59789"/>
        <dbReference type="ChEBI" id="CHEBI:73543"/>
        <dbReference type="ChEBI" id="CHEBI:73550"/>
        <dbReference type="EC" id="2.1.1.282"/>
    </reaction>
</comment>
<comment type="similarity">
    <text evidence="1">Belongs to the TYW3 family.</text>
</comment>
<evidence type="ECO:0000256" key="4">
    <source>
        <dbReference type="ARBA" id="ARBA00022679"/>
    </source>
</evidence>
<evidence type="ECO:0000313" key="12">
    <source>
        <dbReference type="Proteomes" id="UP000578531"/>
    </source>
</evidence>
<feature type="compositionally biased region" description="Polar residues" evidence="9">
    <location>
        <begin position="303"/>
        <end position="315"/>
    </location>
</feature>
<dbReference type="GeneID" id="59290279"/>
<dbReference type="Proteomes" id="UP000578531">
    <property type="component" value="Unassembled WGS sequence"/>
</dbReference>